<dbReference type="NCBIfam" id="TIGR00199">
    <property type="entry name" value="PncC_domain"/>
    <property type="match status" value="1"/>
</dbReference>
<dbReference type="Gene3D" id="3.90.950.20">
    <property type="entry name" value="CinA-like"/>
    <property type="match status" value="1"/>
</dbReference>
<name>A0A935TBH4_9PROT</name>
<dbReference type="InterPro" id="IPR036653">
    <property type="entry name" value="CinA-like_C"/>
</dbReference>
<accession>A0A935TBH4</accession>
<dbReference type="InterPro" id="IPR008136">
    <property type="entry name" value="CinA_C"/>
</dbReference>
<dbReference type="Proteomes" id="UP000706151">
    <property type="component" value="Unassembled WGS sequence"/>
</dbReference>
<dbReference type="SUPFAM" id="SSF142433">
    <property type="entry name" value="CinA-like"/>
    <property type="match status" value="1"/>
</dbReference>
<dbReference type="EMBL" id="JADJOT010000013">
    <property type="protein sequence ID" value="MBK7956580.1"/>
    <property type="molecule type" value="Genomic_DNA"/>
</dbReference>
<proteinExistence type="predicted"/>
<dbReference type="Pfam" id="PF02464">
    <property type="entry name" value="CinA"/>
    <property type="match status" value="1"/>
</dbReference>
<comment type="caution">
    <text evidence="2">The sequence shown here is derived from an EMBL/GenBank/DDBJ whole genome shotgun (WGS) entry which is preliminary data.</text>
</comment>
<evidence type="ECO:0000313" key="2">
    <source>
        <dbReference type="EMBL" id="MBK7956580.1"/>
    </source>
</evidence>
<sequence>MSTCDQGSLEGLATAVGCLLLANGERLATAESCTGGWVGQCLTAIAGSSAWFERGFITYSNDAKTELLGVTANTLATQGAVSEATAAAMALGALRHSHADWALAITGIAGPDGGSPDRPVGTVCFAWAGPAGRVDTATRCFQGDRAAIRAQSVAHALTGILDLARLRLA</sequence>
<gene>
    <name evidence="2" type="ORF">IPK02_23085</name>
</gene>
<feature type="domain" description="CinA C-terminal" evidence="1">
    <location>
        <begin position="11"/>
        <end position="162"/>
    </location>
</feature>
<dbReference type="AlphaFoldDB" id="A0A935TBH4"/>
<evidence type="ECO:0000313" key="3">
    <source>
        <dbReference type="Proteomes" id="UP000706151"/>
    </source>
</evidence>
<organism evidence="2 3">
    <name type="scientific">Candidatus Accumulibacter affinis</name>
    <dbReference type="NCBI Taxonomy" id="2954384"/>
    <lineage>
        <taxon>Bacteria</taxon>
        <taxon>Pseudomonadati</taxon>
        <taxon>Pseudomonadota</taxon>
        <taxon>Betaproteobacteria</taxon>
        <taxon>Candidatus Accumulibacter</taxon>
    </lineage>
</organism>
<reference evidence="2 3" key="1">
    <citation type="submission" date="2020-10" db="EMBL/GenBank/DDBJ databases">
        <title>Connecting structure to function with the recovery of over 1000 high-quality activated sludge metagenome-assembled genomes encoding full-length rRNA genes using long-read sequencing.</title>
        <authorList>
            <person name="Singleton C.M."/>
            <person name="Petriglieri F."/>
            <person name="Kristensen J.M."/>
            <person name="Kirkegaard R.H."/>
            <person name="Michaelsen T.Y."/>
            <person name="Andersen M.H."/>
            <person name="Karst S.M."/>
            <person name="Dueholm M.S."/>
            <person name="Nielsen P.H."/>
            <person name="Albertsen M."/>
        </authorList>
    </citation>
    <scope>NUCLEOTIDE SEQUENCE [LARGE SCALE GENOMIC DNA]</scope>
    <source>
        <strain evidence="2">Fred_18-Q3-R57-64_BAT3C.720</strain>
    </source>
</reference>
<evidence type="ECO:0000259" key="1">
    <source>
        <dbReference type="Pfam" id="PF02464"/>
    </source>
</evidence>
<protein>
    <submittedName>
        <fullName evidence="2">Nicotinamide-nucleotide amidohydrolase family protein</fullName>
    </submittedName>
</protein>